<comment type="caution">
    <text evidence="1">The sequence shown here is derived from an EMBL/GenBank/DDBJ whole genome shotgun (WGS) entry which is preliminary data.</text>
</comment>
<protein>
    <submittedName>
        <fullName evidence="1">Uncharacterized protein</fullName>
    </submittedName>
</protein>
<reference evidence="1 2" key="1">
    <citation type="submission" date="2019-03" db="EMBL/GenBank/DDBJ databases">
        <title>Single cell metagenomics reveals metabolic interactions within the superorganism composed of flagellate Streblomastix strix and complex community of Bacteroidetes bacteria on its surface.</title>
        <authorList>
            <person name="Treitli S.C."/>
            <person name="Kolisko M."/>
            <person name="Husnik F."/>
            <person name="Keeling P."/>
            <person name="Hampl V."/>
        </authorList>
    </citation>
    <scope>NUCLEOTIDE SEQUENCE [LARGE SCALE GENOMIC DNA]</scope>
    <source>
        <strain evidence="1">ST1C</strain>
    </source>
</reference>
<dbReference type="Proteomes" id="UP000324800">
    <property type="component" value="Unassembled WGS sequence"/>
</dbReference>
<gene>
    <name evidence="1" type="ORF">EZS28_010371</name>
</gene>
<dbReference type="EMBL" id="SNRW01002044">
    <property type="protein sequence ID" value="KAA6394104.1"/>
    <property type="molecule type" value="Genomic_DNA"/>
</dbReference>
<organism evidence="1 2">
    <name type="scientific">Streblomastix strix</name>
    <dbReference type="NCBI Taxonomy" id="222440"/>
    <lineage>
        <taxon>Eukaryota</taxon>
        <taxon>Metamonada</taxon>
        <taxon>Preaxostyla</taxon>
        <taxon>Oxymonadida</taxon>
        <taxon>Streblomastigidae</taxon>
        <taxon>Streblomastix</taxon>
    </lineage>
</organism>
<evidence type="ECO:0000313" key="1">
    <source>
        <dbReference type="EMBL" id="KAA6394104.1"/>
    </source>
</evidence>
<sequence length="79" mass="9073">MKKEKEKQYSPITMQKHSHLEIRMMINFVMNDILKNYFIMSDLVRLISIIIKIKIAQSIQGCCYGGGSEKRGGSLEFGC</sequence>
<accession>A0A5J4WGF5</accession>
<dbReference type="AlphaFoldDB" id="A0A5J4WGF5"/>
<proteinExistence type="predicted"/>
<evidence type="ECO:0000313" key="2">
    <source>
        <dbReference type="Proteomes" id="UP000324800"/>
    </source>
</evidence>
<name>A0A5J4WGF5_9EUKA</name>